<dbReference type="PANTHER" id="PTHR38834">
    <property type="entry name" value="PERIPLASMIC SUBSTRATE BINDING PROTEIN FAMILY 3"/>
    <property type="match status" value="1"/>
</dbReference>
<dbReference type="EMBL" id="BSPD01000031">
    <property type="protein sequence ID" value="GLS25588.1"/>
    <property type="molecule type" value="Genomic_DNA"/>
</dbReference>
<dbReference type="SMART" id="SM00062">
    <property type="entry name" value="PBPb"/>
    <property type="match status" value="1"/>
</dbReference>
<reference evidence="2 3" key="1">
    <citation type="journal article" date="2014" name="Int. J. Syst. Evol. Microbiol.">
        <title>Complete genome sequence of Corynebacterium casei LMG S-19264T (=DSM 44701T), isolated from a smear-ripened cheese.</title>
        <authorList>
            <consortium name="US DOE Joint Genome Institute (JGI-PGF)"/>
            <person name="Walter F."/>
            <person name="Albersmeier A."/>
            <person name="Kalinowski J."/>
            <person name="Ruckert C."/>
        </authorList>
    </citation>
    <scope>NUCLEOTIDE SEQUENCE [LARGE SCALE GENOMIC DNA]</scope>
    <source>
        <strain evidence="2 3">NBRC 110095</strain>
    </source>
</reference>
<dbReference type="Proteomes" id="UP001156870">
    <property type="component" value="Unassembled WGS sequence"/>
</dbReference>
<evidence type="ECO:0000259" key="1">
    <source>
        <dbReference type="SMART" id="SM00062"/>
    </source>
</evidence>
<dbReference type="Gene3D" id="3.40.190.10">
    <property type="entry name" value="Periplasmic binding protein-like II"/>
    <property type="match status" value="2"/>
</dbReference>
<evidence type="ECO:0000313" key="2">
    <source>
        <dbReference type="EMBL" id="GLS25588.1"/>
    </source>
</evidence>
<organism evidence="2 3">
    <name type="scientific">Marinibactrum halimedae</name>
    <dbReference type="NCBI Taxonomy" id="1444977"/>
    <lineage>
        <taxon>Bacteria</taxon>
        <taxon>Pseudomonadati</taxon>
        <taxon>Pseudomonadota</taxon>
        <taxon>Gammaproteobacteria</taxon>
        <taxon>Cellvibrionales</taxon>
        <taxon>Cellvibrionaceae</taxon>
        <taxon>Marinibactrum</taxon>
    </lineage>
</organism>
<dbReference type="InterPro" id="IPR001638">
    <property type="entry name" value="Solute-binding_3/MltF_N"/>
</dbReference>
<comment type="caution">
    <text evidence="2">The sequence shown here is derived from an EMBL/GenBank/DDBJ whole genome shotgun (WGS) entry which is preliminary data.</text>
</comment>
<dbReference type="PANTHER" id="PTHR38834:SF3">
    <property type="entry name" value="SOLUTE-BINDING PROTEIN FAMILY 3_N-TERMINAL DOMAIN-CONTAINING PROTEIN"/>
    <property type="match status" value="1"/>
</dbReference>
<feature type="domain" description="Solute-binding protein family 3/N-terminal" evidence="1">
    <location>
        <begin position="35"/>
        <end position="258"/>
    </location>
</feature>
<keyword evidence="3" id="KW-1185">Reference proteome</keyword>
<proteinExistence type="predicted"/>
<sequence>MMLKVVVVLVLSIITLFTKGQDVASGSNRYLVQDKIIVATGDWPPITAKSGSDKGLASDVMIAAFAAVGIAVDIKFMPWRRAEIELQNQKVEAVFPYAPTVGRKEKFLFGDPIIFSKTQFFKLRSRHDVQIKTLKDLSAYRLGGVLGYFYQEELDIFGINAFYATKDIYNLHKLKTRRIDLFLANDLITWSMIHKVYPESTDDFVALEAPYSVNPLSLMFRKEDDLSLHYLMKFNEGLSLIQQSGLYAELLDKYGYDLSYYTRPVETLSNFHSVLP</sequence>
<gene>
    <name evidence="2" type="ORF">GCM10007877_13020</name>
</gene>
<evidence type="ECO:0000313" key="3">
    <source>
        <dbReference type="Proteomes" id="UP001156870"/>
    </source>
</evidence>
<accession>A0AA37T5I0</accession>
<dbReference type="Pfam" id="PF00497">
    <property type="entry name" value="SBP_bac_3"/>
    <property type="match status" value="1"/>
</dbReference>
<protein>
    <submittedName>
        <fullName evidence="2">ABC transporter substrate-binding protein</fullName>
    </submittedName>
</protein>
<dbReference type="AlphaFoldDB" id="A0AA37T5I0"/>
<name>A0AA37T5I0_9GAMM</name>
<dbReference type="SUPFAM" id="SSF53850">
    <property type="entry name" value="Periplasmic binding protein-like II"/>
    <property type="match status" value="1"/>
</dbReference>